<evidence type="ECO:0000259" key="1">
    <source>
        <dbReference type="Pfam" id="PF00188"/>
    </source>
</evidence>
<dbReference type="PANTHER" id="PTHR31157">
    <property type="entry name" value="SCP DOMAIN-CONTAINING PROTEIN"/>
    <property type="match status" value="1"/>
</dbReference>
<feature type="domain" description="SCP" evidence="1">
    <location>
        <begin position="62"/>
        <end position="174"/>
    </location>
</feature>
<dbReference type="Proteomes" id="UP000571017">
    <property type="component" value="Unassembled WGS sequence"/>
</dbReference>
<gene>
    <name evidence="2" type="ORF">H0266_16190</name>
</gene>
<dbReference type="RefSeq" id="WP_181473459.1">
    <property type="nucleotide sequence ID" value="NZ_JACEFG010000003.1"/>
</dbReference>
<dbReference type="InterPro" id="IPR014044">
    <property type="entry name" value="CAP_dom"/>
</dbReference>
<reference evidence="2 3" key="1">
    <citation type="journal article" date="2004" name="Extremophiles">
        <title>Halobacillus locisalis sp. nov., a halophilic bacterium isolated from a marine solar saltern of the Yellow Sea in Korea.</title>
        <authorList>
            <person name="Yoon J.H."/>
            <person name="Kang K.H."/>
            <person name="Oh T.K."/>
            <person name="Park Y.H."/>
        </authorList>
    </citation>
    <scope>NUCLEOTIDE SEQUENCE [LARGE SCALE GENOMIC DNA]</scope>
    <source>
        <strain evidence="2 3">KCTC 3788</strain>
    </source>
</reference>
<organism evidence="2 3">
    <name type="scientific">Halobacillus locisalis</name>
    <dbReference type="NCBI Taxonomy" id="220753"/>
    <lineage>
        <taxon>Bacteria</taxon>
        <taxon>Bacillati</taxon>
        <taxon>Bacillota</taxon>
        <taxon>Bacilli</taxon>
        <taxon>Bacillales</taxon>
        <taxon>Bacillaceae</taxon>
        <taxon>Halobacillus</taxon>
    </lineage>
</organism>
<keyword evidence="3" id="KW-1185">Reference proteome</keyword>
<dbReference type="AlphaFoldDB" id="A0A838CX79"/>
<dbReference type="EMBL" id="JACEFG010000003">
    <property type="protein sequence ID" value="MBA2176439.1"/>
    <property type="molecule type" value="Genomic_DNA"/>
</dbReference>
<dbReference type="PANTHER" id="PTHR31157:SF1">
    <property type="entry name" value="SCP DOMAIN-CONTAINING PROTEIN"/>
    <property type="match status" value="1"/>
</dbReference>
<name>A0A838CX79_9BACI</name>
<comment type="caution">
    <text evidence="2">The sequence shown here is derived from an EMBL/GenBank/DDBJ whole genome shotgun (WGS) entry which is preliminary data.</text>
</comment>
<proteinExistence type="predicted"/>
<accession>A0A838CX79</accession>
<dbReference type="Gene3D" id="3.40.33.10">
    <property type="entry name" value="CAP"/>
    <property type="match status" value="1"/>
</dbReference>
<dbReference type="CDD" id="cd05379">
    <property type="entry name" value="CAP_bacterial"/>
    <property type="match status" value="1"/>
</dbReference>
<evidence type="ECO:0000313" key="2">
    <source>
        <dbReference type="EMBL" id="MBA2176439.1"/>
    </source>
</evidence>
<dbReference type="Pfam" id="PF00188">
    <property type="entry name" value="CAP"/>
    <property type="match status" value="1"/>
</dbReference>
<protein>
    <submittedName>
        <fullName evidence="2">CAP domain-containing protein</fullName>
    </submittedName>
</protein>
<dbReference type="SUPFAM" id="SSF55797">
    <property type="entry name" value="PR-1-like"/>
    <property type="match status" value="1"/>
</dbReference>
<evidence type="ECO:0000313" key="3">
    <source>
        <dbReference type="Proteomes" id="UP000571017"/>
    </source>
</evidence>
<sequence length="519" mass="58997">MKRMIVLPFSIMLAFILTFPVYTHGATDLNGRSATDTLSELSSSKTESLADSRETIQNAAFDMANEYRKQMELPLFQSNDLLQKMAQNHADYLLQFPDDGHYERNTDSEGFTGYSVRHRADHVGYTGLVGEGITYQEQDGEVSIHHLFDAPYHRLSLIDPRFSSIGIGYNDSGDFVANYGGDGIVENPRPVVYPVPNQQNVKVSWFANEQPNPLRFFDKNREWTGYPITYRYFGSPQDQLVVEQAKLMNESGEQVDTYNVTPSMEDHGNKHVFLIPKNKLIPGQTYTVDIKARAEHADSTKEDVSKKWEFTTAKQVELDDVYLQTQKQTTFLKMEWASGGDPDAVISLKRNGNTHIEKQDNNQYTYKPIEPGTYTLNIDSPWFNETKKYEVSIKENQFELLEVDAFQAIELEKASTQPVWGSYPEFSSIKEVDKDKVWEITFNEQMEDKALEDGGIYVINDSGEQVLVEIKQGSQATDYHVHPPEGGYETGLHQLIIEPMKSLAGTSMKEGVRMSFSVK</sequence>
<dbReference type="InterPro" id="IPR035940">
    <property type="entry name" value="CAP_sf"/>
</dbReference>